<evidence type="ECO:0000256" key="5">
    <source>
        <dbReference type="SAM" id="MobiDB-lite"/>
    </source>
</evidence>
<sequence length="386" mass="41951">MRKFLATLAMTGAMVAASADDKKPADEKKAVEAKKVEDKGEKVAPPKKKRTEPTLKAGDKAPAFKADKWLQGAEVNEFASGKIYVVEFWATWCGPCIVMMPHMSEMQAEFKDKGVTFIGYTHKDKNGNTEEKVSAFVTKRGPALGYTFAYSDGNDTYENWMAAAGQNGIPCCFVVDKTGNIAYIGHPMFLDVVLPKVVDGSWKAEDSAKEVDAVEKEVDEVFKAIGGRGDAADGLAALAAFEKKYPGLSKIPYFVSPKLNLMIKAKKYDDVAILARNLITRGTKAQDDMLLGQVAAVLRSPDAKDQKALVGLSVKAAEAALKLGGDKDVRSLLGAAQSYFAAGEKAKAKEYGQKAVDAADERLKPQVERMVKAFDDEKKDEKKDQK</sequence>
<dbReference type="InterPro" id="IPR036249">
    <property type="entry name" value="Thioredoxin-like_sf"/>
</dbReference>
<dbReference type="PANTHER" id="PTHR42852">
    <property type="entry name" value="THIOL:DISULFIDE INTERCHANGE PROTEIN DSBE"/>
    <property type="match status" value="1"/>
</dbReference>
<dbReference type="KEGG" id="lrs:PX52LOC_07240"/>
<protein>
    <submittedName>
        <fullName evidence="7">TlpA family protein disulfide reductase</fullName>
    </submittedName>
</protein>
<dbReference type="GO" id="GO:0030313">
    <property type="term" value="C:cell envelope"/>
    <property type="evidence" value="ECO:0007669"/>
    <property type="project" value="UniProtKB-SubCell"/>
</dbReference>
<accession>A0A5C1AQZ5</accession>
<evidence type="ECO:0000256" key="3">
    <source>
        <dbReference type="ARBA" id="ARBA00023157"/>
    </source>
</evidence>
<proteinExistence type="predicted"/>
<organism evidence="7 8">
    <name type="scientific">Limnoglobus roseus</name>
    <dbReference type="NCBI Taxonomy" id="2598579"/>
    <lineage>
        <taxon>Bacteria</taxon>
        <taxon>Pseudomonadati</taxon>
        <taxon>Planctomycetota</taxon>
        <taxon>Planctomycetia</taxon>
        <taxon>Gemmatales</taxon>
        <taxon>Gemmataceae</taxon>
        <taxon>Limnoglobus</taxon>
    </lineage>
</organism>
<gene>
    <name evidence="7" type="ORF">PX52LOC_07240</name>
</gene>
<dbReference type="CDD" id="cd02966">
    <property type="entry name" value="TlpA_like_family"/>
    <property type="match status" value="1"/>
</dbReference>
<dbReference type="PROSITE" id="PS51352">
    <property type="entry name" value="THIOREDOXIN_2"/>
    <property type="match status" value="1"/>
</dbReference>
<keyword evidence="8" id="KW-1185">Reference proteome</keyword>
<dbReference type="Gene3D" id="3.40.30.10">
    <property type="entry name" value="Glutaredoxin"/>
    <property type="match status" value="1"/>
</dbReference>
<dbReference type="GO" id="GO:0016491">
    <property type="term" value="F:oxidoreductase activity"/>
    <property type="evidence" value="ECO:0007669"/>
    <property type="project" value="InterPro"/>
</dbReference>
<feature type="domain" description="Thioredoxin" evidence="6">
    <location>
        <begin position="55"/>
        <end position="216"/>
    </location>
</feature>
<dbReference type="Pfam" id="PF08534">
    <property type="entry name" value="Redoxin"/>
    <property type="match status" value="1"/>
</dbReference>
<dbReference type="InterPro" id="IPR013740">
    <property type="entry name" value="Redoxin"/>
</dbReference>
<dbReference type="EMBL" id="CP042425">
    <property type="protein sequence ID" value="QEL20152.1"/>
    <property type="molecule type" value="Genomic_DNA"/>
</dbReference>
<name>A0A5C1AQZ5_9BACT</name>
<evidence type="ECO:0000259" key="6">
    <source>
        <dbReference type="PROSITE" id="PS51352"/>
    </source>
</evidence>
<dbReference type="InterPro" id="IPR050553">
    <property type="entry name" value="Thioredoxin_ResA/DsbE_sf"/>
</dbReference>
<keyword evidence="4" id="KW-0676">Redox-active center</keyword>
<feature type="compositionally biased region" description="Basic and acidic residues" evidence="5">
    <location>
        <begin position="19"/>
        <end position="44"/>
    </location>
</feature>
<evidence type="ECO:0000256" key="2">
    <source>
        <dbReference type="ARBA" id="ARBA00022748"/>
    </source>
</evidence>
<reference evidence="8" key="1">
    <citation type="submission" date="2019-08" db="EMBL/GenBank/DDBJ databases">
        <title>Limnoglobus roseus gen. nov., sp. nov., a novel freshwater planctomycete with a giant genome from the family Gemmataceae.</title>
        <authorList>
            <person name="Kulichevskaya I.S."/>
            <person name="Naumoff D.G."/>
            <person name="Miroshnikov K."/>
            <person name="Ivanova A."/>
            <person name="Philippov D.A."/>
            <person name="Hakobyan A."/>
            <person name="Rijpstra I.C."/>
            <person name="Sinninghe Damste J.S."/>
            <person name="Liesack W."/>
            <person name="Dedysh S.N."/>
        </authorList>
    </citation>
    <scope>NUCLEOTIDE SEQUENCE [LARGE SCALE GENOMIC DNA]</scope>
    <source>
        <strain evidence="8">PX52</strain>
    </source>
</reference>
<dbReference type="Proteomes" id="UP000324974">
    <property type="component" value="Chromosome"/>
</dbReference>
<feature type="region of interest" description="Disordered" evidence="5">
    <location>
        <begin position="17"/>
        <end position="57"/>
    </location>
</feature>
<keyword evidence="2" id="KW-0201">Cytochrome c-type biogenesis</keyword>
<evidence type="ECO:0000256" key="4">
    <source>
        <dbReference type="ARBA" id="ARBA00023284"/>
    </source>
</evidence>
<dbReference type="InterPro" id="IPR013766">
    <property type="entry name" value="Thioredoxin_domain"/>
</dbReference>
<dbReference type="AlphaFoldDB" id="A0A5C1AQZ5"/>
<evidence type="ECO:0000313" key="8">
    <source>
        <dbReference type="Proteomes" id="UP000324974"/>
    </source>
</evidence>
<dbReference type="PANTHER" id="PTHR42852:SF6">
    <property type="entry name" value="THIOL:DISULFIDE INTERCHANGE PROTEIN DSBE"/>
    <property type="match status" value="1"/>
</dbReference>
<comment type="subcellular location">
    <subcellularLocation>
        <location evidence="1">Cell envelope</location>
    </subcellularLocation>
</comment>
<dbReference type="GO" id="GO:0017004">
    <property type="term" value="P:cytochrome complex assembly"/>
    <property type="evidence" value="ECO:0007669"/>
    <property type="project" value="UniProtKB-KW"/>
</dbReference>
<keyword evidence="3" id="KW-1015">Disulfide bond</keyword>
<evidence type="ECO:0000313" key="7">
    <source>
        <dbReference type="EMBL" id="QEL20152.1"/>
    </source>
</evidence>
<dbReference type="SUPFAM" id="SSF52833">
    <property type="entry name" value="Thioredoxin-like"/>
    <property type="match status" value="1"/>
</dbReference>
<evidence type="ECO:0000256" key="1">
    <source>
        <dbReference type="ARBA" id="ARBA00004196"/>
    </source>
</evidence>